<feature type="coiled-coil region" evidence="12">
    <location>
        <begin position="170"/>
        <end position="369"/>
    </location>
</feature>
<gene>
    <name evidence="14" type="ORF">AYBTSS11_LOCUS21570</name>
</gene>
<keyword evidence="10" id="KW-0131">Cell cycle</keyword>
<reference evidence="14" key="1">
    <citation type="submission" date="2023-10" db="EMBL/GenBank/DDBJ databases">
        <authorList>
            <person name="Domelevo Entfellner J.-B."/>
        </authorList>
    </citation>
    <scope>NUCLEOTIDE SEQUENCE</scope>
</reference>
<keyword evidence="9" id="KW-0469">Meiosis</keyword>
<evidence type="ECO:0000256" key="7">
    <source>
        <dbReference type="ARBA" id="ARBA00023054"/>
    </source>
</evidence>
<dbReference type="InterPro" id="IPR027417">
    <property type="entry name" value="P-loop_NTPase"/>
</dbReference>
<feature type="coiled-coil region" evidence="12">
    <location>
        <begin position="398"/>
        <end position="502"/>
    </location>
</feature>
<dbReference type="Pfam" id="PF06470">
    <property type="entry name" value="SMC_hinge"/>
    <property type="match status" value="1"/>
</dbReference>
<dbReference type="GO" id="GO:0005524">
    <property type="term" value="F:ATP binding"/>
    <property type="evidence" value="ECO:0007669"/>
    <property type="project" value="InterPro"/>
</dbReference>
<dbReference type="InterPro" id="IPR036277">
    <property type="entry name" value="SMC_hinge_sf"/>
</dbReference>
<dbReference type="FunFam" id="3.40.50.300:FF:000564">
    <property type="entry name" value="Structural maintenance of chromosomes 1A"/>
    <property type="match status" value="1"/>
</dbReference>
<evidence type="ECO:0000256" key="9">
    <source>
        <dbReference type="ARBA" id="ARBA00023254"/>
    </source>
</evidence>
<dbReference type="Pfam" id="PF02463">
    <property type="entry name" value="SMC_N"/>
    <property type="match status" value="1"/>
</dbReference>
<dbReference type="Gramene" id="rna-AYBTSS11_LOCUS21570">
    <property type="protein sequence ID" value="CAJ1968166.1"/>
    <property type="gene ID" value="gene-AYBTSS11_LOCUS21570"/>
</dbReference>
<dbReference type="Gene3D" id="3.40.50.300">
    <property type="entry name" value="P-loop containing nucleotide triphosphate hydrolases"/>
    <property type="match status" value="2"/>
</dbReference>
<dbReference type="GO" id="GO:0008278">
    <property type="term" value="C:cohesin complex"/>
    <property type="evidence" value="ECO:0007669"/>
    <property type="project" value="InterPro"/>
</dbReference>
<evidence type="ECO:0000256" key="6">
    <source>
        <dbReference type="ARBA" id="ARBA00022776"/>
    </source>
</evidence>
<proteinExistence type="inferred from homology"/>
<dbReference type="GO" id="GO:0051321">
    <property type="term" value="P:meiotic cell cycle"/>
    <property type="evidence" value="ECO:0007669"/>
    <property type="project" value="UniProtKB-KW"/>
</dbReference>
<dbReference type="SUPFAM" id="SSF52540">
    <property type="entry name" value="P-loop containing nucleoside triphosphate hydrolases"/>
    <property type="match status" value="1"/>
</dbReference>
<sequence length="1321" mass="151982">MPSLLSPGKIHCLEVENFKSYKGFQVIGPFYDFTAIIGPNGAGKSNLMDAISFVLGVRTGQLRGAQLKDLIYAFDDREKEQKGRRAFVRLVYHLANSTEIRFTRTITSSGSSEYRIDDTLVNWDTYNNRLKSLGILIKARNFLVFQGDVESIASKNPKELTAMVEQISGSDECKRDYEQFEEEKGAAEEKSALAYQKKKTVVMERKQKKEQKEEAEKHLRLQQELKSMKREHFLWQLFNIHNDYVKTIKDLEDEEKSREGVVKELENFEHEASKKKKEQAKYLKEIALREKRIAEKSIKLDKSQPELLKLKEEMTRITSKIKKGKKELDKKRVERAKHDTDIALLQKGIQDLTAKMTELQEKGRDVDDELDLQGNDLDEYFRIKEEAGMKTAKLREEKELLDRKLNADSEAQKNLEENLQQLRNRESELKSQEEQMRGRLEKILNNSANNRTGLENLKKELRVMQDKHRDSKKKYENLKLKIGELENQLRELRADRYENERDVRLSQAVETLKRLFQGVHGRMTDLCRPTLKKYNLAVTVAMGKFMDAVVVDKESTGKECIKYLKDQRLPPQTFIPLESVRVKPIMERLRTLGGTAKLIFDFDPSLEKAILFAVGNTLVCDDLEEAKILSWSGERFKVNVVLCNLNRLVVTVDGILLTKSGTMTGGTSGGMEARSKQWDDKKIEGLNKKKEQYEVEVESLGSIRDMHLKESEASGKISGLEKKIQYAEIEKHSLVQCYRKTAMVVLWWKLEAESGGGKTGLHGGRFGCCNHSRANCIERLFYNSHELALLPYRRDELPPLMLSPLIKVEWVVQKVVLGIKVVQGLKRSIEDKLSNLSQEKKTIKERIECISPELKKVLNDAVNKSNAEIRKLEKRINEITDRIYRNFSESVGVANIREYEENRLKAAQNIAEERLNLSSQLSKLKYQLEYEQNRDMSSRILELEASLSALEKDLKRVQDREAAAKLTAEKATEEVNQLKEEVKEWKSKSEDCEKEIQEWKKKASASTTNISKLNRLIHSKEAQIDQLNVQKQEILEKCELEQINLPIIPDPMDTDSSVPGPFFDFDQLSRALKDKRHSDRDRIELEFKQKTDALVSEIERTAPNLKALDQYEALVEKERAVTEEFEAVRKEEREKTQRFSEIKQRRYQLFMDAFNHISGNIDKIYKQLTKSNTHPLGGTAYLNLENDDDPFLHGIKYTAMPPTKRFRDMEQLSGGEKTVAALALLFSIHSYKPSPFFILDEVDAALDNLNVAKVAGFIRSKSCEGARTSQDADGGSGFQSIVISLKDTFYDKAEALVGVYRDSERGCSRTLTFDLTKYRES</sequence>
<dbReference type="GO" id="GO:0005634">
    <property type="term" value="C:nucleus"/>
    <property type="evidence" value="ECO:0007669"/>
    <property type="project" value="UniProtKB-SubCell"/>
</dbReference>
<evidence type="ECO:0000256" key="2">
    <source>
        <dbReference type="ARBA" id="ARBA00004286"/>
    </source>
</evidence>
<dbReference type="Gene3D" id="1.20.1060.20">
    <property type="match status" value="1"/>
</dbReference>
<accession>A0AA86SNS4</accession>
<dbReference type="InterPro" id="IPR024704">
    <property type="entry name" value="SMC"/>
</dbReference>
<evidence type="ECO:0000256" key="11">
    <source>
        <dbReference type="PIRNR" id="PIRNR005719"/>
    </source>
</evidence>
<evidence type="ECO:0000259" key="13">
    <source>
        <dbReference type="SMART" id="SM00968"/>
    </source>
</evidence>
<evidence type="ECO:0000256" key="1">
    <source>
        <dbReference type="ARBA" id="ARBA00004123"/>
    </source>
</evidence>
<keyword evidence="4" id="KW-0158">Chromosome</keyword>
<dbReference type="GO" id="GO:0016887">
    <property type="term" value="F:ATP hydrolysis activity"/>
    <property type="evidence" value="ECO:0007669"/>
    <property type="project" value="InterPro"/>
</dbReference>
<name>A0AA86SNS4_9FABA</name>
<keyword evidence="5" id="KW-0132">Cell division</keyword>
<evidence type="ECO:0000256" key="10">
    <source>
        <dbReference type="ARBA" id="ARBA00023306"/>
    </source>
</evidence>
<dbReference type="SMART" id="SM00968">
    <property type="entry name" value="SMC_hinge"/>
    <property type="match status" value="1"/>
</dbReference>
<evidence type="ECO:0000256" key="8">
    <source>
        <dbReference type="ARBA" id="ARBA00023242"/>
    </source>
</evidence>
<dbReference type="InterPro" id="IPR003395">
    <property type="entry name" value="RecF/RecN/SMC_N"/>
</dbReference>
<dbReference type="CDD" id="cd03275">
    <property type="entry name" value="ABC_SMC1_euk"/>
    <property type="match status" value="2"/>
</dbReference>
<evidence type="ECO:0000313" key="14">
    <source>
        <dbReference type="EMBL" id="CAJ1968166.1"/>
    </source>
</evidence>
<dbReference type="GO" id="GO:0007062">
    <property type="term" value="P:sister chromatid cohesion"/>
    <property type="evidence" value="ECO:0007669"/>
    <property type="project" value="InterPro"/>
</dbReference>
<dbReference type="InterPro" id="IPR028468">
    <property type="entry name" value="Smc1_ABC"/>
</dbReference>
<dbReference type="PIRSF" id="PIRSF005719">
    <property type="entry name" value="SMC"/>
    <property type="match status" value="1"/>
</dbReference>
<evidence type="ECO:0000256" key="4">
    <source>
        <dbReference type="ARBA" id="ARBA00022454"/>
    </source>
</evidence>
<dbReference type="SUPFAM" id="SSF75553">
    <property type="entry name" value="Smc hinge domain"/>
    <property type="match status" value="1"/>
</dbReference>
<comment type="similarity">
    <text evidence="3">Belongs to the SMC family. SMC1 subfamily.</text>
</comment>
<dbReference type="PANTHER" id="PTHR18937">
    <property type="entry name" value="STRUCTURAL MAINTENANCE OF CHROMOSOMES SMC FAMILY MEMBER"/>
    <property type="match status" value="1"/>
</dbReference>
<dbReference type="EMBL" id="OY731404">
    <property type="protein sequence ID" value="CAJ1968166.1"/>
    <property type="molecule type" value="Genomic_DNA"/>
</dbReference>
<organism evidence="14 15">
    <name type="scientific">Sphenostylis stenocarpa</name>
    <dbReference type="NCBI Taxonomy" id="92480"/>
    <lineage>
        <taxon>Eukaryota</taxon>
        <taxon>Viridiplantae</taxon>
        <taxon>Streptophyta</taxon>
        <taxon>Embryophyta</taxon>
        <taxon>Tracheophyta</taxon>
        <taxon>Spermatophyta</taxon>
        <taxon>Magnoliopsida</taxon>
        <taxon>eudicotyledons</taxon>
        <taxon>Gunneridae</taxon>
        <taxon>Pentapetalae</taxon>
        <taxon>rosids</taxon>
        <taxon>fabids</taxon>
        <taxon>Fabales</taxon>
        <taxon>Fabaceae</taxon>
        <taxon>Papilionoideae</taxon>
        <taxon>50 kb inversion clade</taxon>
        <taxon>NPAAA clade</taxon>
        <taxon>indigoferoid/millettioid clade</taxon>
        <taxon>Phaseoleae</taxon>
        <taxon>Sphenostylis</taxon>
    </lineage>
</organism>
<dbReference type="PANTHER" id="PTHR18937:SF12">
    <property type="entry name" value="STRUCTURAL MAINTENANCE OF CHROMOSOMES PROTEIN"/>
    <property type="match status" value="1"/>
</dbReference>
<dbReference type="Gene3D" id="3.30.70.1620">
    <property type="match status" value="1"/>
</dbReference>
<feature type="coiled-coil region" evidence="12">
    <location>
        <begin position="826"/>
        <end position="1044"/>
    </location>
</feature>
<dbReference type="GO" id="GO:0051301">
    <property type="term" value="P:cell division"/>
    <property type="evidence" value="ECO:0007669"/>
    <property type="project" value="UniProtKB-KW"/>
</dbReference>
<comment type="subcellular location">
    <subcellularLocation>
        <location evidence="2">Chromosome</location>
    </subcellularLocation>
    <subcellularLocation>
        <location evidence="1 11">Nucleus</location>
    </subcellularLocation>
</comment>
<evidence type="ECO:0000256" key="5">
    <source>
        <dbReference type="ARBA" id="ARBA00022618"/>
    </source>
</evidence>
<feature type="domain" description="SMC hinge" evidence="13">
    <location>
        <begin position="517"/>
        <end position="630"/>
    </location>
</feature>
<dbReference type="InterPro" id="IPR010935">
    <property type="entry name" value="SMC_hinge"/>
</dbReference>
<evidence type="ECO:0000256" key="12">
    <source>
        <dbReference type="SAM" id="Coils"/>
    </source>
</evidence>
<dbReference type="GO" id="GO:0003677">
    <property type="term" value="F:DNA binding"/>
    <property type="evidence" value="ECO:0007669"/>
    <property type="project" value="TreeGrafter"/>
</dbReference>
<protein>
    <recommendedName>
        <fullName evidence="11">Structural maintenance of chromosomes protein</fullName>
    </recommendedName>
</protein>
<keyword evidence="6" id="KW-0498">Mitosis</keyword>
<keyword evidence="7 12" id="KW-0175">Coiled coil</keyword>
<keyword evidence="15" id="KW-1185">Reference proteome</keyword>
<evidence type="ECO:0000256" key="3">
    <source>
        <dbReference type="ARBA" id="ARBA00005597"/>
    </source>
</evidence>
<evidence type="ECO:0000313" key="15">
    <source>
        <dbReference type="Proteomes" id="UP001189624"/>
    </source>
</evidence>
<keyword evidence="8 11" id="KW-0539">Nucleus</keyword>
<dbReference type="Proteomes" id="UP001189624">
    <property type="component" value="Chromosome 7"/>
</dbReference>